<protein>
    <recommendedName>
        <fullName evidence="7">TKL protein kinase</fullName>
    </recommendedName>
</protein>
<feature type="repeat" description="ANK" evidence="3">
    <location>
        <begin position="233"/>
        <end position="265"/>
    </location>
</feature>
<evidence type="ECO:0000256" key="4">
    <source>
        <dbReference type="SAM" id="MobiDB-lite"/>
    </source>
</evidence>
<keyword evidence="2 3" id="KW-0040">ANK repeat</keyword>
<dbReference type="AlphaFoldDB" id="A0A8T1WZX2"/>
<dbReference type="Proteomes" id="UP000693981">
    <property type="component" value="Unassembled WGS sequence"/>
</dbReference>
<reference evidence="5" key="1">
    <citation type="submission" date="2021-02" db="EMBL/GenBank/DDBJ databases">
        <authorList>
            <person name="Palmer J.M."/>
        </authorList>
    </citation>
    <scope>NUCLEOTIDE SEQUENCE</scope>
    <source>
        <strain evidence="5">SCRP23</strain>
    </source>
</reference>
<dbReference type="Pfam" id="PF13857">
    <property type="entry name" value="Ank_5"/>
    <property type="match status" value="1"/>
</dbReference>
<comment type="caution">
    <text evidence="5">The sequence shown here is derived from an EMBL/GenBank/DDBJ whole genome shotgun (WGS) entry which is preliminary data.</text>
</comment>
<evidence type="ECO:0000256" key="3">
    <source>
        <dbReference type="PROSITE-ProRule" id="PRU00023"/>
    </source>
</evidence>
<feature type="region of interest" description="Disordered" evidence="4">
    <location>
        <begin position="312"/>
        <end position="452"/>
    </location>
</feature>
<feature type="compositionally biased region" description="Basic and acidic residues" evidence="4">
    <location>
        <begin position="353"/>
        <end position="368"/>
    </location>
</feature>
<keyword evidence="6" id="KW-1185">Reference proteome</keyword>
<feature type="compositionally biased region" description="Low complexity" evidence="4">
    <location>
        <begin position="316"/>
        <end position="325"/>
    </location>
</feature>
<proteinExistence type="predicted"/>
<evidence type="ECO:0000256" key="1">
    <source>
        <dbReference type="ARBA" id="ARBA00022737"/>
    </source>
</evidence>
<feature type="compositionally biased region" description="Basic and acidic residues" evidence="4">
    <location>
        <begin position="432"/>
        <end position="451"/>
    </location>
</feature>
<keyword evidence="1" id="KW-0677">Repeat</keyword>
<feature type="repeat" description="ANK" evidence="3">
    <location>
        <begin position="86"/>
        <end position="118"/>
    </location>
</feature>
<evidence type="ECO:0000256" key="2">
    <source>
        <dbReference type="ARBA" id="ARBA00023043"/>
    </source>
</evidence>
<organism evidence="5 6">
    <name type="scientific">Phytophthora boehmeriae</name>
    <dbReference type="NCBI Taxonomy" id="109152"/>
    <lineage>
        <taxon>Eukaryota</taxon>
        <taxon>Sar</taxon>
        <taxon>Stramenopiles</taxon>
        <taxon>Oomycota</taxon>
        <taxon>Peronosporomycetes</taxon>
        <taxon>Peronosporales</taxon>
        <taxon>Peronosporaceae</taxon>
        <taxon>Phytophthora</taxon>
    </lineage>
</organism>
<evidence type="ECO:0008006" key="7">
    <source>
        <dbReference type="Google" id="ProtNLM"/>
    </source>
</evidence>
<feature type="compositionally biased region" description="Acidic residues" evidence="4">
    <location>
        <begin position="422"/>
        <end position="431"/>
    </location>
</feature>
<evidence type="ECO:0000313" key="5">
    <source>
        <dbReference type="EMBL" id="KAG7399125.1"/>
    </source>
</evidence>
<dbReference type="PANTHER" id="PTHR24201">
    <property type="entry name" value="ANK_REP_REGION DOMAIN-CONTAINING PROTEIN"/>
    <property type="match status" value="1"/>
</dbReference>
<gene>
    <name evidence="5" type="ORF">PHYBOEH_009703</name>
</gene>
<dbReference type="PROSITE" id="PS50297">
    <property type="entry name" value="ANK_REP_REGION"/>
    <property type="match status" value="3"/>
</dbReference>
<dbReference type="OrthoDB" id="341259at2759"/>
<dbReference type="PROSITE" id="PS50088">
    <property type="entry name" value="ANK_REPEAT"/>
    <property type="match status" value="3"/>
</dbReference>
<feature type="repeat" description="ANK" evidence="3">
    <location>
        <begin position="154"/>
        <end position="186"/>
    </location>
</feature>
<dbReference type="Pfam" id="PF12796">
    <property type="entry name" value="Ank_2"/>
    <property type="match status" value="2"/>
</dbReference>
<sequence>MQTSASESTDGAASPHTSIISTIALPAEIQADEDEEEVTTAEFSVDLTDGQTWAINFYECAAEGDIECLEEILDSGRVGVNDVDVDGFTALMVAAAEGHHNVVRALLRRGADVSVQTFELRSTALHFAAKNGDKETVEALCESDAAVVDCWNVNTDTPLIWACIEGRAEAVQVLLKYGADVNMLNQYGASTVMCAAMIGEDPEQDAETDQPRAEIMKMLLEKSRKLVNFQDREGSTAMHLAASCGYLECVKTLLAFGADITLRNIIGQTPLEEAQGSGIRESGPCVDHLRGMWRQLEEEAAARMMAMLEMEEEAGKSSTNTSGGSKKSKKRNKKAKRKAAAAKQQQEQEQDQQESHQQEDRSADRGDQEVEMATDPPFAQSSHDSTHGSISASQKNSNEECPTSSDEDTPTRDSRVSTGPDLSDDEDDRDVDDGKTDTNHVAGGDKEKSTLDDFTTPVAGAWTTVGKKHRSFLATTSSESTRATAVSGSAFQTADSTVFKCVRCNQVVTKASMTRNSFAQAQAAALGLSMSNSTPAGCANGTQDDSPEEMQRILEASEPRAAAVDIRAFHMIPGTKLSALSNGQLEVLENAHQVALTQIMEQRLANARALERLQMEEWLKMQHDVLQFTPR</sequence>
<dbReference type="InterPro" id="IPR002110">
    <property type="entry name" value="Ankyrin_rpt"/>
</dbReference>
<dbReference type="EMBL" id="JAGDFL010000062">
    <property type="protein sequence ID" value="KAG7399125.1"/>
    <property type="molecule type" value="Genomic_DNA"/>
</dbReference>
<accession>A0A8T1WZX2</accession>
<evidence type="ECO:0000313" key="6">
    <source>
        <dbReference type="Proteomes" id="UP000693981"/>
    </source>
</evidence>
<dbReference type="SMART" id="SM00248">
    <property type="entry name" value="ANK"/>
    <property type="match status" value="6"/>
</dbReference>
<feature type="compositionally biased region" description="Polar residues" evidence="4">
    <location>
        <begin position="379"/>
        <end position="404"/>
    </location>
</feature>
<dbReference type="InterPro" id="IPR050776">
    <property type="entry name" value="Ank_Repeat/CDKN_Inhibitor"/>
</dbReference>
<name>A0A8T1WZX2_9STRA</name>
<feature type="compositionally biased region" description="Basic residues" evidence="4">
    <location>
        <begin position="326"/>
        <end position="340"/>
    </location>
</feature>